<sequence>MAPTPRYLEPHFRPNSRLTIVLIHPFWGQASVYLPLLNTLDYDFDALLIHDPFFGTSESLSTIRQYAQFYLHDAEKQIPLGREIAFGGFSFGGLVAFEMASLWSSRHGKEPASLILLDAGTFDAPTNFTCDKENEITYALQLFGKGQEKLIRSHFEKLSPILRNPVESNKYNGTCLYLSTKESAVAGASDWWTRQCPKLHTHQFDCAHYALLDDFMVSSVGSVVNQHCRWVTECLDLPANK</sequence>
<keyword evidence="3" id="KW-1185">Reference proteome</keyword>
<accession>A0A0U1MBG4</accession>
<dbReference type="AlphaFoldDB" id="A0A0U1MBG4"/>
<proteinExistence type="predicted"/>
<dbReference type="STRING" id="28573.A0A0U1MBG4"/>
<dbReference type="InterPro" id="IPR001031">
    <property type="entry name" value="Thioesterase"/>
</dbReference>
<dbReference type="EMBL" id="CVMT01000050">
    <property type="protein sequence ID" value="CRG92928.1"/>
    <property type="molecule type" value="Genomic_DNA"/>
</dbReference>
<dbReference type="InterPro" id="IPR029058">
    <property type="entry name" value="AB_hydrolase_fold"/>
</dbReference>
<organism evidence="2 3">
    <name type="scientific">Talaromyces islandicus</name>
    <name type="common">Penicillium islandicum</name>
    <dbReference type="NCBI Taxonomy" id="28573"/>
    <lineage>
        <taxon>Eukaryota</taxon>
        <taxon>Fungi</taxon>
        <taxon>Dikarya</taxon>
        <taxon>Ascomycota</taxon>
        <taxon>Pezizomycotina</taxon>
        <taxon>Eurotiomycetes</taxon>
        <taxon>Eurotiomycetidae</taxon>
        <taxon>Eurotiales</taxon>
        <taxon>Trichocomaceae</taxon>
        <taxon>Talaromyces</taxon>
        <taxon>Talaromyces sect. Islandici</taxon>
    </lineage>
</organism>
<name>A0A0U1MBG4_TALIS</name>
<gene>
    <name evidence="2" type="ORF">PISL3812_10011</name>
</gene>
<evidence type="ECO:0000259" key="1">
    <source>
        <dbReference type="Pfam" id="PF00975"/>
    </source>
</evidence>
<feature type="domain" description="Thioesterase" evidence="1">
    <location>
        <begin position="19"/>
        <end position="213"/>
    </location>
</feature>
<dbReference type="OrthoDB" id="416786at2759"/>
<reference evidence="2 3" key="1">
    <citation type="submission" date="2015-04" db="EMBL/GenBank/DDBJ databases">
        <authorList>
            <person name="Syromyatnikov M.Y."/>
            <person name="Popov V.N."/>
        </authorList>
    </citation>
    <scope>NUCLEOTIDE SEQUENCE [LARGE SCALE GENOMIC DNA]</scope>
    <source>
        <strain evidence="2">WF-38-12</strain>
    </source>
</reference>
<evidence type="ECO:0000313" key="3">
    <source>
        <dbReference type="Proteomes" id="UP000054383"/>
    </source>
</evidence>
<dbReference type="SUPFAM" id="SSF53474">
    <property type="entry name" value="alpha/beta-Hydrolases"/>
    <property type="match status" value="1"/>
</dbReference>
<protein>
    <recommendedName>
        <fullName evidence="1">Thioesterase domain-containing protein</fullName>
    </recommendedName>
</protein>
<evidence type="ECO:0000313" key="2">
    <source>
        <dbReference type="EMBL" id="CRG92928.1"/>
    </source>
</evidence>
<dbReference type="Proteomes" id="UP000054383">
    <property type="component" value="Unassembled WGS sequence"/>
</dbReference>
<dbReference type="Gene3D" id="3.40.50.1820">
    <property type="entry name" value="alpha/beta hydrolase"/>
    <property type="match status" value="1"/>
</dbReference>
<dbReference type="Pfam" id="PF00975">
    <property type="entry name" value="Thioesterase"/>
    <property type="match status" value="1"/>
</dbReference>